<organism evidence="2 3">
    <name type="scientific">Ostreobium quekettii</name>
    <dbReference type="NCBI Taxonomy" id="121088"/>
    <lineage>
        <taxon>Eukaryota</taxon>
        <taxon>Viridiplantae</taxon>
        <taxon>Chlorophyta</taxon>
        <taxon>core chlorophytes</taxon>
        <taxon>Ulvophyceae</taxon>
        <taxon>TCBD clade</taxon>
        <taxon>Bryopsidales</taxon>
        <taxon>Ostreobineae</taxon>
        <taxon>Ostreobiaceae</taxon>
        <taxon>Ostreobium</taxon>
    </lineage>
</organism>
<dbReference type="EMBL" id="CAJHUC010000725">
    <property type="protein sequence ID" value="CAD7697883.1"/>
    <property type="molecule type" value="Genomic_DNA"/>
</dbReference>
<evidence type="ECO:0000313" key="2">
    <source>
        <dbReference type="EMBL" id="CAD7697883.1"/>
    </source>
</evidence>
<reference evidence="2" key="1">
    <citation type="submission" date="2020-12" db="EMBL/GenBank/DDBJ databases">
        <authorList>
            <person name="Iha C."/>
        </authorList>
    </citation>
    <scope>NUCLEOTIDE SEQUENCE</scope>
</reference>
<feature type="compositionally biased region" description="Gly residues" evidence="1">
    <location>
        <begin position="80"/>
        <end position="90"/>
    </location>
</feature>
<dbReference type="Proteomes" id="UP000708148">
    <property type="component" value="Unassembled WGS sequence"/>
</dbReference>
<proteinExistence type="predicted"/>
<evidence type="ECO:0000313" key="3">
    <source>
        <dbReference type="Proteomes" id="UP000708148"/>
    </source>
</evidence>
<evidence type="ECO:0000256" key="1">
    <source>
        <dbReference type="SAM" id="MobiDB-lite"/>
    </source>
</evidence>
<feature type="non-terminal residue" evidence="2">
    <location>
        <position position="1"/>
    </location>
</feature>
<feature type="compositionally biased region" description="Low complexity" evidence="1">
    <location>
        <begin position="70"/>
        <end position="79"/>
    </location>
</feature>
<keyword evidence="3" id="KW-1185">Reference proteome</keyword>
<gene>
    <name evidence="2" type="ORF">OSTQU699_LOCUS3244</name>
</gene>
<comment type="caution">
    <text evidence="2">The sequence shown here is derived from an EMBL/GenBank/DDBJ whole genome shotgun (WGS) entry which is preliminary data.</text>
</comment>
<sequence>QRREQGNLDRRSRWVSGAPKHVLVGDDAGGRCSDGTVAPPFHGLTHGLVDHERWKGLDDVAGRPGGGGAAARAGDVAAGRGAGPGKGRMM</sequence>
<protein>
    <submittedName>
        <fullName evidence="2">Uncharacterized protein</fullName>
    </submittedName>
</protein>
<name>A0A8S1IUU2_9CHLO</name>
<dbReference type="AlphaFoldDB" id="A0A8S1IUU2"/>
<feature type="region of interest" description="Disordered" evidence="1">
    <location>
        <begin position="57"/>
        <end position="90"/>
    </location>
</feature>
<accession>A0A8S1IUU2</accession>